<gene>
    <name evidence="4" type="ORF">B0I29_12980</name>
</gene>
<dbReference type="SMART" id="SM00421">
    <property type="entry name" value="HTH_LUXR"/>
    <property type="match status" value="1"/>
</dbReference>
<dbReference type="PRINTS" id="PR00038">
    <property type="entry name" value="HTHLUXR"/>
</dbReference>
<evidence type="ECO:0000313" key="4">
    <source>
        <dbReference type="EMBL" id="RAK26044.1"/>
    </source>
</evidence>
<comment type="caution">
    <text evidence="4">The sequence shown here is derived from an EMBL/GenBank/DDBJ whole genome shotgun (WGS) entry which is preliminary data.</text>
</comment>
<dbReference type="Pfam" id="PF13191">
    <property type="entry name" value="AAA_16"/>
    <property type="match status" value="1"/>
</dbReference>
<dbReference type="GO" id="GO:0005737">
    <property type="term" value="C:cytoplasm"/>
    <property type="evidence" value="ECO:0007669"/>
    <property type="project" value="TreeGrafter"/>
</dbReference>
<dbReference type="GO" id="GO:0005524">
    <property type="term" value="F:ATP binding"/>
    <property type="evidence" value="ECO:0007669"/>
    <property type="project" value="UniProtKB-KW"/>
</dbReference>
<evidence type="ECO:0000256" key="1">
    <source>
        <dbReference type="ARBA" id="ARBA00022741"/>
    </source>
</evidence>
<evidence type="ECO:0000313" key="5">
    <source>
        <dbReference type="Proteomes" id="UP000249341"/>
    </source>
</evidence>
<dbReference type="GO" id="GO:0004016">
    <property type="term" value="F:adenylate cyclase activity"/>
    <property type="evidence" value="ECO:0007669"/>
    <property type="project" value="TreeGrafter"/>
</dbReference>
<dbReference type="PANTHER" id="PTHR16305:SF35">
    <property type="entry name" value="TRANSCRIPTIONAL ACTIVATOR DOMAIN"/>
    <property type="match status" value="1"/>
</dbReference>
<dbReference type="Pfam" id="PF00196">
    <property type="entry name" value="GerE"/>
    <property type="match status" value="1"/>
</dbReference>
<evidence type="ECO:0000256" key="2">
    <source>
        <dbReference type="ARBA" id="ARBA00022840"/>
    </source>
</evidence>
<sequence length="917" mass="96041">MARLVLRGRSAEMTHALGTLRRAVRTRHSAVLSVAGPAGIGKTAFVTSVADEARSLGFRAGLSQAGPETRAIPGGALLVALRSGPQPLLDSGDFTELAALYERPIWLIDRIGDVLATSARSAPLLVTIDDVDLTDDLTRLALKLLPARLSALPIVWMLTSRTLSTGVLDETVAAAETAAVARISLGPLSGADIDDLARDRLGEPPTPDVGAALGAAGGSPFWADQIVRGLTANGSRPPETADAEHIGVLVTTRRRLTALTAGATELVRLAAAWGQPLTIADATALLGGPRGWIAESVQEATAGGVLVRNGDAVSFPHTWVRDAVYAEVTPADRRYRHRRCADLLLDRPGEEEQAVRHLRLAETDDAGLTRRLLRTATERIGASPAGAAALARHVWHLVAELSGPAALGPARAATEILGATERHADVVVIVDAVLAADLTGPEAALWWRLAALHALVAAGRWDAAARRIDVLLDDERITGAPRSRLEALRAAAAAGDGPRSALPAIADRADQVLADPAAEVPARRLAATTRATAARRLSRFGDAWRAVAGVAVAPTPASTAERVRALQDIDRLDQAAPLLEAVGAGATADGDFRHLEPSVLLAAARQELDIGHLAAAETRARVLAAQARETLVPAHRIGADVVLAEVALRRGDPFDFATADLPESPVVEWSMGLRIMHATAALRGDDVDGALRLIMPAVSAYQAGYCSSQWSAAFSRPLLAVALRAGNRQLAAAIQQNAELAALHNDRVASWVGVARQAAAVLAGDPDALGAAVDVLRTGPRPLLLADALTDQAELLVTVERQSDAVPLLEEAAGLYARAGAAFEVKRTSVTLTRLGVRRRRDTPASGRAVTGWPALTDTEQLVAGLISAGHTNRSAATELGISPNTINTHLRSVFGKLGVRSRVQLANVVREVSSPA</sequence>
<dbReference type="InterPro" id="IPR000792">
    <property type="entry name" value="Tscrpt_reg_LuxR_C"/>
</dbReference>
<dbReference type="PANTHER" id="PTHR16305">
    <property type="entry name" value="TESTICULAR SOLUBLE ADENYLYL CYCLASE"/>
    <property type="match status" value="1"/>
</dbReference>
<dbReference type="RefSeq" id="WP_111654882.1">
    <property type="nucleotide sequence ID" value="NZ_JACHWI010000002.1"/>
</dbReference>
<evidence type="ECO:0000259" key="3">
    <source>
        <dbReference type="PROSITE" id="PS50043"/>
    </source>
</evidence>
<dbReference type="SUPFAM" id="SSF46894">
    <property type="entry name" value="C-terminal effector domain of the bipartite response regulators"/>
    <property type="match status" value="1"/>
</dbReference>
<proteinExistence type="predicted"/>
<dbReference type="Gene3D" id="1.10.10.10">
    <property type="entry name" value="Winged helix-like DNA-binding domain superfamily/Winged helix DNA-binding domain"/>
    <property type="match status" value="1"/>
</dbReference>
<dbReference type="AlphaFoldDB" id="A0A327Z0L9"/>
<reference evidence="4 5" key="1">
    <citation type="submission" date="2018-06" db="EMBL/GenBank/DDBJ databases">
        <title>Genomic Encyclopedia of Type Strains, Phase III (KMG-III): the genomes of soil and plant-associated and newly described type strains.</title>
        <authorList>
            <person name="Whitman W."/>
        </authorList>
    </citation>
    <scope>NUCLEOTIDE SEQUENCE [LARGE SCALE GENOMIC DNA]</scope>
    <source>
        <strain evidence="4 5">CGMCC 4.7090</strain>
    </source>
</reference>
<name>A0A327Z0L9_9ACTN</name>
<dbReference type="InterPro" id="IPR041664">
    <property type="entry name" value="AAA_16"/>
</dbReference>
<dbReference type="InterPro" id="IPR036388">
    <property type="entry name" value="WH-like_DNA-bd_sf"/>
</dbReference>
<accession>A0A327Z0L9</accession>
<feature type="domain" description="HTH luxR-type" evidence="3">
    <location>
        <begin position="849"/>
        <end position="914"/>
    </location>
</feature>
<dbReference type="Proteomes" id="UP000249341">
    <property type="component" value="Unassembled WGS sequence"/>
</dbReference>
<protein>
    <submittedName>
        <fullName evidence="4">AAA ATPase-like protein</fullName>
    </submittedName>
</protein>
<dbReference type="OrthoDB" id="3176919at2"/>
<dbReference type="GO" id="GO:0003677">
    <property type="term" value="F:DNA binding"/>
    <property type="evidence" value="ECO:0007669"/>
    <property type="project" value="InterPro"/>
</dbReference>
<dbReference type="SUPFAM" id="SSF52540">
    <property type="entry name" value="P-loop containing nucleoside triphosphate hydrolases"/>
    <property type="match status" value="1"/>
</dbReference>
<keyword evidence="5" id="KW-1185">Reference proteome</keyword>
<dbReference type="InterPro" id="IPR027417">
    <property type="entry name" value="P-loop_NTPase"/>
</dbReference>
<dbReference type="CDD" id="cd06170">
    <property type="entry name" value="LuxR_C_like"/>
    <property type="match status" value="1"/>
</dbReference>
<dbReference type="PROSITE" id="PS50043">
    <property type="entry name" value="HTH_LUXR_2"/>
    <property type="match status" value="1"/>
</dbReference>
<keyword evidence="2" id="KW-0067">ATP-binding</keyword>
<organism evidence="4 5">
    <name type="scientific">Actinoplanes lutulentus</name>
    <dbReference type="NCBI Taxonomy" id="1287878"/>
    <lineage>
        <taxon>Bacteria</taxon>
        <taxon>Bacillati</taxon>
        <taxon>Actinomycetota</taxon>
        <taxon>Actinomycetes</taxon>
        <taxon>Micromonosporales</taxon>
        <taxon>Micromonosporaceae</taxon>
        <taxon>Actinoplanes</taxon>
    </lineage>
</organism>
<dbReference type="InterPro" id="IPR016032">
    <property type="entry name" value="Sig_transdc_resp-reg_C-effctor"/>
</dbReference>
<keyword evidence="1" id="KW-0547">Nucleotide-binding</keyword>
<dbReference type="EMBL" id="QLMJ01000029">
    <property type="protein sequence ID" value="RAK26044.1"/>
    <property type="molecule type" value="Genomic_DNA"/>
</dbReference>
<dbReference type="GO" id="GO:0006355">
    <property type="term" value="P:regulation of DNA-templated transcription"/>
    <property type="evidence" value="ECO:0007669"/>
    <property type="project" value="InterPro"/>
</dbReference>